<dbReference type="Pfam" id="PF20430">
    <property type="entry name" value="Eplus_motif"/>
    <property type="match status" value="1"/>
</dbReference>
<evidence type="ECO:0000313" key="2">
    <source>
        <dbReference type="Proteomes" id="UP001054252"/>
    </source>
</evidence>
<sequence>MNKGTSLAPPSYLMSGPIWIVTRARTIKRMKEMGLVKEIGVSSIELEKNVYSFVVEDRNHPQAEAIYGLLQELFRLMLDEGYVPDKRFILCYIGQD</sequence>
<accession>A0AAV5MF49</accession>
<dbReference type="AlphaFoldDB" id="A0AAV5MF49"/>
<protein>
    <submittedName>
        <fullName evidence="1">Uncharacterized protein</fullName>
    </submittedName>
</protein>
<comment type="caution">
    <text evidence="1">The sequence shown here is derived from an EMBL/GenBank/DDBJ whole genome shotgun (WGS) entry which is preliminary data.</text>
</comment>
<reference evidence="1 2" key="1">
    <citation type="journal article" date="2021" name="Commun. Biol.">
        <title>The genome of Shorea leprosula (Dipterocarpaceae) highlights the ecological relevance of drought in aseasonal tropical rainforests.</title>
        <authorList>
            <person name="Ng K.K.S."/>
            <person name="Kobayashi M.J."/>
            <person name="Fawcett J.A."/>
            <person name="Hatakeyama M."/>
            <person name="Paape T."/>
            <person name="Ng C.H."/>
            <person name="Ang C.C."/>
            <person name="Tnah L.H."/>
            <person name="Lee C.T."/>
            <person name="Nishiyama T."/>
            <person name="Sese J."/>
            <person name="O'Brien M.J."/>
            <person name="Copetti D."/>
            <person name="Mohd Noor M.I."/>
            <person name="Ong R.C."/>
            <person name="Putra M."/>
            <person name="Sireger I.Z."/>
            <person name="Indrioko S."/>
            <person name="Kosugi Y."/>
            <person name="Izuno A."/>
            <person name="Isagi Y."/>
            <person name="Lee S.L."/>
            <person name="Shimizu K.K."/>
        </authorList>
    </citation>
    <scope>NUCLEOTIDE SEQUENCE [LARGE SCALE GENOMIC DNA]</scope>
    <source>
        <strain evidence="1">214</strain>
    </source>
</reference>
<dbReference type="InterPro" id="IPR046849">
    <property type="entry name" value="E2_motif"/>
</dbReference>
<name>A0AAV5MF49_9ROSI</name>
<proteinExistence type="predicted"/>
<dbReference type="EMBL" id="BPVZ01000258">
    <property type="protein sequence ID" value="GKV48496.1"/>
    <property type="molecule type" value="Genomic_DNA"/>
</dbReference>
<dbReference type="Proteomes" id="UP001054252">
    <property type="component" value="Unassembled WGS sequence"/>
</dbReference>
<gene>
    <name evidence="1" type="ORF">SLEP1_g55306</name>
</gene>
<keyword evidence="2" id="KW-1185">Reference proteome</keyword>
<evidence type="ECO:0000313" key="1">
    <source>
        <dbReference type="EMBL" id="GKV48496.1"/>
    </source>
</evidence>
<organism evidence="1 2">
    <name type="scientific">Rubroshorea leprosula</name>
    <dbReference type="NCBI Taxonomy" id="152421"/>
    <lineage>
        <taxon>Eukaryota</taxon>
        <taxon>Viridiplantae</taxon>
        <taxon>Streptophyta</taxon>
        <taxon>Embryophyta</taxon>
        <taxon>Tracheophyta</taxon>
        <taxon>Spermatophyta</taxon>
        <taxon>Magnoliopsida</taxon>
        <taxon>eudicotyledons</taxon>
        <taxon>Gunneridae</taxon>
        <taxon>Pentapetalae</taxon>
        <taxon>rosids</taxon>
        <taxon>malvids</taxon>
        <taxon>Malvales</taxon>
        <taxon>Dipterocarpaceae</taxon>
        <taxon>Rubroshorea</taxon>
    </lineage>
</organism>